<dbReference type="CDD" id="cd22905">
    <property type="entry name" value="HFD_Dr1"/>
    <property type="match status" value="1"/>
</dbReference>
<keyword evidence="10" id="KW-1185">Reference proteome</keyword>
<dbReference type="PANTHER" id="PTHR46138:SF1">
    <property type="entry name" value="PROTEIN DR1"/>
    <property type="match status" value="1"/>
</dbReference>
<evidence type="ECO:0000313" key="9">
    <source>
        <dbReference type="EMBL" id="EDV26829.1"/>
    </source>
</evidence>
<gene>
    <name evidence="9" type="ORF">TRIADDRAFT_54139</name>
</gene>
<dbReference type="FunFam" id="1.10.20.10:FF:000019">
    <property type="entry name" value="Negative cofactor 2 beta"/>
    <property type="match status" value="1"/>
</dbReference>
<dbReference type="HOGENOM" id="CLU_066247_11_1_1"/>
<dbReference type="InParanoid" id="B3RR79"/>
<comment type="subcellular location">
    <subcellularLocation>
        <location evidence="1">Nucleus</location>
    </subcellularLocation>
</comment>
<dbReference type="RefSeq" id="XP_002110825.1">
    <property type="nucleotide sequence ID" value="XM_002110789.1"/>
</dbReference>
<dbReference type="EMBL" id="DS985243">
    <property type="protein sequence ID" value="EDV26829.1"/>
    <property type="molecule type" value="Genomic_DNA"/>
</dbReference>
<reference evidence="9 10" key="1">
    <citation type="journal article" date="2008" name="Nature">
        <title>The Trichoplax genome and the nature of placozoans.</title>
        <authorList>
            <person name="Srivastava M."/>
            <person name="Begovic E."/>
            <person name="Chapman J."/>
            <person name="Putnam N.H."/>
            <person name="Hellsten U."/>
            <person name="Kawashima T."/>
            <person name="Kuo A."/>
            <person name="Mitros T."/>
            <person name="Salamov A."/>
            <person name="Carpenter M.L."/>
            <person name="Signorovitch A.Y."/>
            <person name="Moreno M.A."/>
            <person name="Kamm K."/>
            <person name="Grimwood J."/>
            <person name="Schmutz J."/>
            <person name="Shapiro H."/>
            <person name="Grigoriev I.V."/>
            <person name="Buss L.W."/>
            <person name="Schierwater B."/>
            <person name="Dellaporta S.L."/>
            <person name="Rokhsar D.S."/>
        </authorList>
    </citation>
    <scope>NUCLEOTIDE SEQUENCE [LARGE SCALE GENOMIC DNA]</scope>
    <source>
        <strain evidence="9 10">Grell-BS-1999</strain>
    </source>
</reference>
<dbReference type="FunCoup" id="B3RR79">
    <property type="interactions" value="1817"/>
</dbReference>
<name>B3RR79_TRIAD</name>
<feature type="domain" description="Transcription factor CBF/NF-Y/archaeal histone" evidence="8">
    <location>
        <begin position="10"/>
        <end position="73"/>
    </location>
</feature>
<dbReference type="GeneID" id="6751509"/>
<evidence type="ECO:0000313" key="10">
    <source>
        <dbReference type="Proteomes" id="UP000009022"/>
    </source>
</evidence>
<dbReference type="KEGG" id="tad:TRIADDRAFT_54139"/>
<keyword evidence="4" id="KW-0539">Nucleus</keyword>
<dbReference type="OrthoDB" id="601405at2759"/>
<evidence type="ECO:0000259" key="8">
    <source>
        <dbReference type="Pfam" id="PF00808"/>
    </source>
</evidence>
<dbReference type="CTD" id="6751509"/>
<comment type="similarity">
    <text evidence="2">Belongs to the NC2 beta/DR1 family.</text>
</comment>
<feature type="coiled-coil region" evidence="7">
    <location>
        <begin position="113"/>
        <end position="149"/>
    </location>
</feature>
<dbReference type="GO" id="GO:0017025">
    <property type="term" value="F:TBP-class protein binding"/>
    <property type="evidence" value="ECO:0000318"/>
    <property type="project" value="GO_Central"/>
</dbReference>
<accession>B3RR79</accession>
<dbReference type="PhylomeDB" id="B3RR79"/>
<dbReference type="GO" id="GO:0016251">
    <property type="term" value="F:RNA polymerase II general transcription initiation factor activity"/>
    <property type="evidence" value="ECO:0000318"/>
    <property type="project" value="GO_Central"/>
</dbReference>
<evidence type="ECO:0000256" key="7">
    <source>
        <dbReference type="SAM" id="Coils"/>
    </source>
</evidence>
<evidence type="ECO:0000256" key="5">
    <source>
        <dbReference type="ARBA" id="ARBA00030451"/>
    </source>
</evidence>
<dbReference type="AlphaFoldDB" id="B3RR79"/>
<evidence type="ECO:0000256" key="3">
    <source>
        <dbReference type="ARBA" id="ARBA00018742"/>
    </source>
</evidence>
<evidence type="ECO:0000256" key="1">
    <source>
        <dbReference type="ARBA" id="ARBA00004123"/>
    </source>
</evidence>
<dbReference type="Pfam" id="PF00808">
    <property type="entry name" value="CBFD_NFYB_HMF"/>
    <property type="match status" value="1"/>
</dbReference>
<evidence type="ECO:0000256" key="2">
    <source>
        <dbReference type="ARBA" id="ARBA00009245"/>
    </source>
</evidence>
<dbReference type="GO" id="GO:0051123">
    <property type="term" value="P:RNA polymerase II preinitiation complex assembly"/>
    <property type="evidence" value="ECO:0000318"/>
    <property type="project" value="GO_Central"/>
</dbReference>
<dbReference type="PANTHER" id="PTHR46138">
    <property type="entry name" value="PROTEIN DR1"/>
    <property type="match status" value="1"/>
</dbReference>
<keyword evidence="7" id="KW-0175">Coiled coil</keyword>
<organism evidence="9 10">
    <name type="scientific">Trichoplax adhaerens</name>
    <name type="common">Trichoplax reptans</name>
    <dbReference type="NCBI Taxonomy" id="10228"/>
    <lineage>
        <taxon>Eukaryota</taxon>
        <taxon>Metazoa</taxon>
        <taxon>Placozoa</taxon>
        <taxon>Uniplacotomia</taxon>
        <taxon>Trichoplacea</taxon>
        <taxon>Trichoplacidae</taxon>
        <taxon>Trichoplax</taxon>
    </lineage>
</organism>
<dbReference type="OMA" id="RDAKFKK"/>
<dbReference type="GO" id="GO:0017054">
    <property type="term" value="C:negative cofactor 2 complex"/>
    <property type="evidence" value="ECO:0000318"/>
    <property type="project" value="GO_Central"/>
</dbReference>
<dbReference type="eggNOG" id="KOG0871">
    <property type="taxonomic scope" value="Eukaryota"/>
</dbReference>
<dbReference type="InterPro" id="IPR042225">
    <property type="entry name" value="Ncb2"/>
</dbReference>
<dbReference type="Proteomes" id="UP000009022">
    <property type="component" value="Unassembled WGS sequence"/>
</dbReference>
<dbReference type="Gene3D" id="1.10.20.10">
    <property type="entry name" value="Histone, subunit A"/>
    <property type="match status" value="1"/>
</dbReference>
<sequence length="158" mass="18003">MTDSDEESANLPRSTIQKFIKEVVPGVRVSNDAKDLISNICNEFVHMVSSESNSICSQKNKKTIFPEHVIEALKNLGFEGYVGELKKVLGDLKTEKEERKKCSKKLEKSGFSLTELEKQQKELFEKAKEEQAREELMEWNQLVEEEKAAKHAQSSKAL</sequence>
<dbReference type="InterPro" id="IPR009072">
    <property type="entry name" value="Histone-fold"/>
</dbReference>
<dbReference type="GO" id="GO:0000122">
    <property type="term" value="P:negative regulation of transcription by RNA polymerase II"/>
    <property type="evidence" value="ECO:0007669"/>
    <property type="project" value="InterPro"/>
</dbReference>
<proteinExistence type="inferred from homology"/>
<protein>
    <recommendedName>
        <fullName evidence="3">Protein Dr1</fullName>
    </recommendedName>
    <alternativeName>
        <fullName evidence="6">Down-regulator of transcription 1</fullName>
    </alternativeName>
    <alternativeName>
        <fullName evidence="5">Negative cofactor 2-beta</fullName>
    </alternativeName>
</protein>
<dbReference type="SUPFAM" id="SSF47113">
    <property type="entry name" value="Histone-fold"/>
    <property type="match status" value="1"/>
</dbReference>
<evidence type="ECO:0000256" key="4">
    <source>
        <dbReference type="ARBA" id="ARBA00023242"/>
    </source>
</evidence>
<evidence type="ECO:0000256" key="6">
    <source>
        <dbReference type="ARBA" id="ARBA00032651"/>
    </source>
</evidence>
<dbReference type="GO" id="GO:0046982">
    <property type="term" value="F:protein heterodimerization activity"/>
    <property type="evidence" value="ECO:0007669"/>
    <property type="project" value="InterPro"/>
</dbReference>
<dbReference type="InterPro" id="IPR003958">
    <property type="entry name" value="CBFA_NFYB_domain"/>
</dbReference>
<dbReference type="STRING" id="10228.B3RR79"/>